<dbReference type="OrthoDB" id="5405911at2"/>
<dbReference type="InterPro" id="IPR045057">
    <property type="entry name" value="Gcn5-rel_NAT"/>
</dbReference>
<evidence type="ECO:0000313" key="2">
    <source>
        <dbReference type="EMBL" id="KHD77460.1"/>
    </source>
</evidence>
<dbReference type="Pfam" id="PF14542">
    <property type="entry name" value="Acetyltransf_CG"/>
    <property type="match status" value="1"/>
</dbReference>
<protein>
    <submittedName>
        <fullName evidence="2">Acetyltransferase</fullName>
    </submittedName>
</protein>
<keyword evidence="2" id="KW-0808">Transferase</keyword>
<dbReference type="InterPro" id="IPR016181">
    <property type="entry name" value="Acyl_CoA_acyltransferase"/>
</dbReference>
<dbReference type="PROSITE" id="PS51729">
    <property type="entry name" value="GNAT_YJDJ"/>
    <property type="match status" value="1"/>
</dbReference>
<dbReference type="EMBL" id="JRTT01000010">
    <property type="protein sequence ID" value="KHD77460.1"/>
    <property type="molecule type" value="Genomic_DNA"/>
</dbReference>
<dbReference type="SUPFAM" id="SSF55729">
    <property type="entry name" value="Acyl-CoA N-acyltransferases (Nat)"/>
    <property type="match status" value="1"/>
</dbReference>
<comment type="caution">
    <text evidence="2">The sequence shown here is derived from an EMBL/GenBank/DDBJ whole genome shotgun (WGS) entry which is preliminary data.</text>
</comment>
<dbReference type="Proteomes" id="UP000054537">
    <property type="component" value="Unassembled WGS sequence"/>
</dbReference>
<name>A0A0A6UMV9_ACTUT</name>
<dbReference type="CDD" id="cd04301">
    <property type="entry name" value="NAT_SF"/>
    <property type="match status" value="1"/>
</dbReference>
<dbReference type="STRING" id="1869.MB27_10005"/>
<dbReference type="RefSeq" id="WP_043523964.1">
    <property type="nucleotide sequence ID" value="NZ_BAABKU010000015.1"/>
</dbReference>
<evidence type="ECO:0000313" key="3">
    <source>
        <dbReference type="Proteomes" id="UP000054537"/>
    </source>
</evidence>
<evidence type="ECO:0000259" key="1">
    <source>
        <dbReference type="PROSITE" id="PS51729"/>
    </source>
</evidence>
<sequence>MNLTVEDVPERERFEARDEAGELAGVVTYQVTGPIIVYTHTEVDPRFEGQGAGSALARAVMDDARRRNRTVVPMCPFLSGWLDKHPEYEKLVARSTRKVK</sequence>
<dbReference type="InterPro" id="IPR031165">
    <property type="entry name" value="GNAT_YJDJ"/>
</dbReference>
<keyword evidence="3" id="KW-1185">Reference proteome</keyword>
<organism evidence="2 3">
    <name type="scientific">Actinoplanes utahensis</name>
    <dbReference type="NCBI Taxonomy" id="1869"/>
    <lineage>
        <taxon>Bacteria</taxon>
        <taxon>Bacillati</taxon>
        <taxon>Actinomycetota</taxon>
        <taxon>Actinomycetes</taxon>
        <taxon>Micromonosporales</taxon>
        <taxon>Micromonosporaceae</taxon>
        <taxon>Actinoplanes</taxon>
    </lineage>
</organism>
<feature type="domain" description="N-acetyltransferase" evidence="1">
    <location>
        <begin position="6"/>
        <end position="93"/>
    </location>
</feature>
<dbReference type="PANTHER" id="PTHR31435">
    <property type="entry name" value="PROTEIN NATD1"/>
    <property type="match status" value="1"/>
</dbReference>
<dbReference type="PANTHER" id="PTHR31435:SF10">
    <property type="entry name" value="BSR4717 PROTEIN"/>
    <property type="match status" value="1"/>
</dbReference>
<dbReference type="Gene3D" id="3.40.630.30">
    <property type="match status" value="1"/>
</dbReference>
<dbReference type="GO" id="GO:0016740">
    <property type="term" value="F:transferase activity"/>
    <property type="evidence" value="ECO:0007669"/>
    <property type="project" value="UniProtKB-KW"/>
</dbReference>
<accession>A0A0A6UMV9</accession>
<dbReference type="AlphaFoldDB" id="A0A0A6UMV9"/>
<dbReference type="eggNOG" id="COG2388">
    <property type="taxonomic scope" value="Bacteria"/>
</dbReference>
<gene>
    <name evidence="2" type="ORF">MB27_10005</name>
</gene>
<proteinExistence type="predicted"/>
<reference evidence="2 3" key="1">
    <citation type="submission" date="2014-10" db="EMBL/GenBank/DDBJ databases">
        <title>Draft genome sequence of Actinoplanes utahensis NRRL 12052.</title>
        <authorList>
            <person name="Velasco-Bucheli B."/>
            <person name="del Cerro C."/>
            <person name="Hormigo D."/>
            <person name="Garcia J.L."/>
            <person name="Acebal C."/>
            <person name="Arroyo M."/>
            <person name="de la Mata I."/>
        </authorList>
    </citation>
    <scope>NUCLEOTIDE SEQUENCE [LARGE SCALE GENOMIC DNA]</scope>
    <source>
        <strain evidence="2 3">NRRL 12052</strain>
    </source>
</reference>